<dbReference type="OrthoDB" id="6375767at2759"/>
<feature type="compositionally biased region" description="Polar residues" evidence="1">
    <location>
        <begin position="502"/>
        <end position="551"/>
    </location>
</feature>
<feature type="compositionally biased region" description="Polar residues" evidence="1">
    <location>
        <begin position="103"/>
        <end position="128"/>
    </location>
</feature>
<dbReference type="InterPro" id="IPR057226">
    <property type="entry name" value="DUF7904"/>
</dbReference>
<feature type="compositionally biased region" description="Polar residues" evidence="1">
    <location>
        <begin position="822"/>
        <end position="836"/>
    </location>
</feature>
<feature type="compositionally biased region" description="Polar residues" evidence="1">
    <location>
        <begin position="289"/>
        <end position="300"/>
    </location>
</feature>
<protein>
    <recommendedName>
        <fullName evidence="2">DUF7904 domain-containing protein</fullName>
    </recommendedName>
</protein>
<feature type="domain" description="DUF7904" evidence="2">
    <location>
        <begin position="946"/>
        <end position="1037"/>
    </location>
</feature>
<proteinExistence type="predicted"/>
<feature type="compositionally biased region" description="Polar residues" evidence="1">
    <location>
        <begin position="333"/>
        <end position="343"/>
    </location>
</feature>
<dbReference type="STRING" id="50990.A0A4Y7QGD7"/>
<name>A0A4Y7QGD7_9AGAM</name>
<dbReference type="VEuPathDB" id="FungiDB:BD410DRAFT_784226"/>
<feature type="compositionally biased region" description="Polar residues" evidence="1">
    <location>
        <begin position="793"/>
        <end position="805"/>
    </location>
</feature>
<dbReference type="SUPFAM" id="SSF55753">
    <property type="entry name" value="Actin depolymerizing proteins"/>
    <property type="match status" value="1"/>
</dbReference>
<feature type="compositionally biased region" description="Polar residues" evidence="1">
    <location>
        <begin position="863"/>
        <end position="881"/>
    </location>
</feature>
<dbReference type="GO" id="GO:0015629">
    <property type="term" value="C:actin cytoskeleton"/>
    <property type="evidence" value="ECO:0007669"/>
    <property type="project" value="TreeGrafter"/>
</dbReference>
<dbReference type="GO" id="GO:0051015">
    <property type="term" value="F:actin filament binding"/>
    <property type="evidence" value="ECO:0007669"/>
    <property type="project" value="InterPro"/>
</dbReference>
<evidence type="ECO:0000313" key="4">
    <source>
        <dbReference type="Proteomes" id="UP000294933"/>
    </source>
</evidence>
<dbReference type="GO" id="GO:0008154">
    <property type="term" value="P:actin polymerization or depolymerization"/>
    <property type="evidence" value="ECO:0007669"/>
    <property type="project" value="TreeGrafter"/>
</dbReference>
<dbReference type="PANTHER" id="PTHR11977:SF133">
    <property type="entry name" value="DUF4045 DOMAIN-CONTAINING PROTEIN"/>
    <property type="match status" value="1"/>
</dbReference>
<dbReference type="GO" id="GO:0005737">
    <property type="term" value="C:cytoplasm"/>
    <property type="evidence" value="ECO:0007669"/>
    <property type="project" value="TreeGrafter"/>
</dbReference>
<dbReference type="Gene3D" id="3.40.20.10">
    <property type="entry name" value="Severin"/>
    <property type="match status" value="1"/>
</dbReference>
<keyword evidence="4" id="KW-1185">Reference proteome</keyword>
<feature type="compositionally biased region" description="Basic and acidic residues" evidence="1">
    <location>
        <begin position="162"/>
        <end position="177"/>
    </location>
</feature>
<feature type="compositionally biased region" description="Polar residues" evidence="1">
    <location>
        <begin position="458"/>
        <end position="467"/>
    </location>
</feature>
<feature type="compositionally biased region" description="Basic and acidic residues" evidence="1">
    <location>
        <begin position="278"/>
        <end position="288"/>
    </location>
</feature>
<feature type="compositionally biased region" description="Basic and acidic residues" evidence="1">
    <location>
        <begin position="582"/>
        <end position="596"/>
    </location>
</feature>
<feature type="compositionally biased region" description="Basic and acidic residues" evidence="1">
    <location>
        <begin position="428"/>
        <end position="437"/>
    </location>
</feature>
<feature type="compositionally biased region" description="Low complexity" evidence="1">
    <location>
        <begin position="724"/>
        <end position="743"/>
    </location>
</feature>
<evidence type="ECO:0000256" key="1">
    <source>
        <dbReference type="SAM" id="MobiDB-lite"/>
    </source>
</evidence>
<feature type="region of interest" description="Disordered" evidence="1">
    <location>
        <begin position="149"/>
        <end position="654"/>
    </location>
</feature>
<feature type="region of interest" description="Disordered" evidence="1">
    <location>
        <begin position="719"/>
        <end position="843"/>
    </location>
</feature>
<dbReference type="Proteomes" id="UP000294933">
    <property type="component" value="Unassembled WGS sequence"/>
</dbReference>
<dbReference type="GO" id="GO:0051016">
    <property type="term" value="P:barbed-end actin filament capping"/>
    <property type="evidence" value="ECO:0007669"/>
    <property type="project" value="TreeGrafter"/>
</dbReference>
<dbReference type="GO" id="GO:0005546">
    <property type="term" value="F:phosphatidylinositol-4,5-bisphosphate binding"/>
    <property type="evidence" value="ECO:0007669"/>
    <property type="project" value="TreeGrafter"/>
</dbReference>
<dbReference type="Pfam" id="PF25480">
    <property type="entry name" value="DUF7904"/>
    <property type="match status" value="1"/>
</dbReference>
<feature type="compositionally biased region" description="Basic and acidic residues" evidence="1">
    <location>
        <begin position="897"/>
        <end position="910"/>
    </location>
</feature>
<evidence type="ECO:0000259" key="2">
    <source>
        <dbReference type="Pfam" id="PF25480"/>
    </source>
</evidence>
<organism evidence="3 4">
    <name type="scientific">Rickenella mellea</name>
    <dbReference type="NCBI Taxonomy" id="50990"/>
    <lineage>
        <taxon>Eukaryota</taxon>
        <taxon>Fungi</taxon>
        <taxon>Dikarya</taxon>
        <taxon>Basidiomycota</taxon>
        <taxon>Agaricomycotina</taxon>
        <taxon>Agaricomycetes</taxon>
        <taxon>Hymenochaetales</taxon>
        <taxon>Rickenellaceae</taxon>
        <taxon>Rickenella</taxon>
    </lineage>
</organism>
<gene>
    <name evidence="3" type="ORF">BD410DRAFT_784226</name>
</gene>
<accession>A0A4Y7QGD7</accession>
<evidence type="ECO:0000313" key="3">
    <source>
        <dbReference type="EMBL" id="TDL26172.1"/>
    </source>
</evidence>
<dbReference type="InterPro" id="IPR007122">
    <property type="entry name" value="Villin/Gelsolin"/>
</dbReference>
<feature type="compositionally biased region" description="Basic and acidic residues" evidence="1">
    <location>
        <begin position="40"/>
        <end position="50"/>
    </location>
</feature>
<reference evidence="3 4" key="1">
    <citation type="submission" date="2018-06" db="EMBL/GenBank/DDBJ databases">
        <title>A transcriptomic atlas of mushroom development highlights an independent origin of complex multicellularity.</title>
        <authorList>
            <consortium name="DOE Joint Genome Institute"/>
            <person name="Krizsan K."/>
            <person name="Almasi E."/>
            <person name="Merenyi Z."/>
            <person name="Sahu N."/>
            <person name="Viragh M."/>
            <person name="Koszo T."/>
            <person name="Mondo S."/>
            <person name="Kiss B."/>
            <person name="Balint B."/>
            <person name="Kues U."/>
            <person name="Barry K."/>
            <person name="Hegedus J.C."/>
            <person name="Henrissat B."/>
            <person name="Johnson J."/>
            <person name="Lipzen A."/>
            <person name="Ohm R."/>
            <person name="Nagy I."/>
            <person name="Pangilinan J."/>
            <person name="Yan J."/>
            <person name="Xiong Y."/>
            <person name="Grigoriev I.V."/>
            <person name="Hibbett D.S."/>
            <person name="Nagy L.G."/>
        </authorList>
    </citation>
    <scope>NUCLEOTIDE SEQUENCE [LARGE SCALE GENOMIC DNA]</scope>
    <source>
        <strain evidence="3 4">SZMC22713</strain>
    </source>
</reference>
<dbReference type="EMBL" id="ML170162">
    <property type="protein sequence ID" value="TDL26172.1"/>
    <property type="molecule type" value="Genomic_DNA"/>
</dbReference>
<feature type="compositionally biased region" description="Basic and acidic residues" evidence="1">
    <location>
        <begin position="1"/>
        <end position="15"/>
    </location>
</feature>
<dbReference type="GO" id="GO:0051014">
    <property type="term" value="P:actin filament severing"/>
    <property type="evidence" value="ECO:0007669"/>
    <property type="project" value="TreeGrafter"/>
</dbReference>
<feature type="compositionally biased region" description="Polar residues" evidence="1">
    <location>
        <begin position="260"/>
        <end position="277"/>
    </location>
</feature>
<dbReference type="PANTHER" id="PTHR11977">
    <property type="entry name" value="VILLIN"/>
    <property type="match status" value="1"/>
</dbReference>
<feature type="compositionally biased region" description="Low complexity" evidence="1">
    <location>
        <begin position="307"/>
        <end position="332"/>
    </location>
</feature>
<feature type="region of interest" description="Disordered" evidence="1">
    <location>
        <begin position="858"/>
        <end position="910"/>
    </location>
</feature>
<feature type="compositionally biased region" description="Polar residues" evidence="1">
    <location>
        <begin position="211"/>
        <end position="223"/>
    </location>
</feature>
<dbReference type="InterPro" id="IPR029006">
    <property type="entry name" value="ADF-H/Gelsolin-like_dom_sf"/>
</dbReference>
<feature type="region of interest" description="Disordered" evidence="1">
    <location>
        <begin position="1"/>
        <end position="136"/>
    </location>
</feature>
<sequence>MDSPSRRRTFEHPKPETGLAEWTSRIKALQQEVDADEEAEQRRLEEEIRASRLARSRRSTGMHAESDLSSSPIGHLAEDTNPPIGGVDERETFHANALRRLTSDPSQTPERSAFSRTAPQSSLGSTSAKAMGAQKPEPVSLAAFIGGRATGPRLNRHNPQQDAHDPTQFEQRTRIDAPHPIFGRGGVAMPGLATKGRIPAPLRRDPVENAPRTTPLNQETKSASAELPRERPAVQSQVNVVKENVSPEWSPDQQRVRGTPSVSTQPQHTAQSTTPDSFRTEYSDDLRPRQQQPTTPNKTLGSEGKNPTAPSSSPITTPSLARPQQPQQRPSPTGLQISTSANPSPAFLRPPAQKDPTPSLSRLQGRGFVQSRVKLSGELQAAATGTQSPDRPSSGGRKASVLDRWQPGVTASPPQSGLPSPSPVRRSKTVDPSDEHSSVSTNAAPSEEKVKSLKSVASLPQISQTGRMSGDKSVPAPHWEDEPPLINTPKPITQRPPHVLNRPNSWSNKVPSTSQPRPSSMEVQATRNVQDAGLTRSSVNPSGLGSSTTLISYIKPSKTGDNSPPPKPRTAAAAGGVNELGVRTRNDRDLHEDTVLRAKPGAPAGRPLSHLTKDRAKPPRRSGNSTASTHHHAEEPSRLVITPEIEPDPGVTSIPLPLVSEASRTFDFPVNPSNSLPISSLRQTEDVSSHNVTGPNVRQLRDSWADQVPIGIKPVVKPSVTHTTSKPASTAASSKLALPGLASPSPPITPPLTVKEEPKSPAVSPTRHTRIPSTGSRLTVMDVAQALSEHSRQFSQPSSSPTALESQGAEDDGVEYGRDDLNTQTASWSRTVTPASVQAERRRSTYEKYSAIIMPPLKEEKTPAQTPVATLSKSASANTSQKESDILNAASQPLGSTDRRNTETYIDHDDKPLPSFDIKTICDNEPTNFAPNPDLHTVSVEVINVVGSAATTISDNAHIFYDGEILAIVHRAKSRSLGLVTTNVWSWRGLKSQAGVQEERRLQELAKRFNSNLQTCDQYNEPQELLHLLGGTLIIRQGTRSLWSAENTTMHVIRSWRRFTVIEEIDLNVRNLCSGFSYCISILNTLRVWHGRGSIDAERQAANAYAQTLTGNDKDVQQVEEGQEDEMFWMFLGKDGYASADHWKWKRDRGMGDTDPRIWIINSGDGELKVREIDTFRFNDDSIHLISLAYETFVLVGSKARGSRTNIRLALAVAQALSSHMSKLRPFESPVHVIILPSQLPLDLCAAVRGLKEDTLNSTAIPQHMNILTLQTAIEHLDTRNWKSADLQDENMLPLGVHPTSLEFDI</sequence>